<dbReference type="HOGENOM" id="CLU_085408_1_0_3"/>
<proteinExistence type="predicted"/>
<organism evidence="2 3">
    <name type="scientific">Anabaena cylindrica (strain ATCC 27899 / PCC 7122)</name>
    <dbReference type="NCBI Taxonomy" id="272123"/>
    <lineage>
        <taxon>Bacteria</taxon>
        <taxon>Bacillati</taxon>
        <taxon>Cyanobacteriota</taxon>
        <taxon>Cyanophyceae</taxon>
        <taxon>Nostocales</taxon>
        <taxon>Nostocaceae</taxon>
        <taxon>Anabaena</taxon>
    </lineage>
</organism>
<evidence type="ECO:0000259" key="1">
    <source>
        <dbReference type="Pfam" id="PF04101"/>
    </source>
</evidence>
<accession>K9ZJB2</accession>
<dbReference type="RefSeq" id="WP_015215268.1">
    <property type="nucleotide sequence ID" value="NC_019771.1"/>
</dbReference>
<feature type="domain" description="Glycosyl transferase family 28 C-terminal" evidence="1">
    <location>
        <begin position="1"/>
        <end position="117"/>
    </location>
</feature>
<dbReference type="Pfam" id="PF04101">
    <property type="entry name" value="Glyco_tran_28_C"/>
    <property type="match status" value="1"/>
</dbReference>
<dbReference type="Proteomes" id="UP000010474">
    <property type="component" value="Chromosome"/>
</dbReference>
<dbReference type="KEGG" id="acy:Anacy_3234"/>
<dbReference type="AlphaFoldDB" id="K9ZJB2"/>
<evidence type="ECO:0000313" key="2">
    <source>
        <dbReference type="EMBL" id="AFZ58642.1"/>
    </source>
</evidence>
<dbReference type="STRING" id="272123.Anacy_3234"/>
<evidence type="ECO:0000313" key="3">
    <source>
        <dbReference type="Proteomes" id="UP000010474"/>
    </source>
</evidence>
<name>K9ZJB2_ANACC</name>
<protein>
    <submittedName>
        <fullName evidence="2">Glycosyltransferase 28 domain protein</fullName>
    </submittedName>
</protein>
<dbReference type="Gene3D" id="3.40.50.2000">
    <property type="entry name" value="Glycogen Phosphorylase B"/>
    <property type="match status" value="1"/>
</dbReference>
<gene>
    <name evidence="2" type="ordered locus">Anacy_3234</name>
</gene>
<dbReference type="eggNOG" id="COG5017">
    <property type="taxonomic scope" value="Bacteria"/>
</dbReference>
<dbReference type="OrthoDB" id="9814973at2"/>
<sequence>MILVTVGTEQYPFNRLMQWIEVLLQSEIIQEEVVVQYGKSTILPAGAKVYQFLKEDKFQDLIKQARIVIAHCGEGTLLLLDSLDKPYILVSRSQEFKEHVDDHQVELGLALSQINVPIAWCPGDLVRFIDAPRRVSVADVSQASAIALCQSLQSRFGQNLKDDRLQKRQEVKSIN</sequence>
<reference evidence="3" key="1">
    <citation type="journal article" date="2013" name="Proc. Natl. Acad. Sci. U.S.A.">
        <title>Improving the coverage of the cyanobacterial phylum using diversity-driven genome sequencing.</title>
        <authorList>
            <person name="Shih P.M."/>
            <person name="Wu D."/>
            <person name="Latifi A."/>
            <person name="Axen S.D."/>
            <person name="Fewer D.P."/>
            <person name="Talla E."/>
            <person name="Calteau A."/>
            <person name="Cai F."/>
            <person name="Tandeau de Marsac N."/>
            <person name="Rippka R."/>
            <person name="Herdman M."/>
            <person name="Sivonen K."/>
            <person name="Coursin T."/>
            <person name="Laurent T."/>
            <person name="Goodwin L."/>
            <person name="Nolan M."/>
            <person name="Davenport K.W."/>
            <person name="Han C.S."/>
            <person name="Rubin E.M."/>
            <person name="Eisen J.A."/>
            <person name="Woyke T."/>
            <person name="Gugger M."/>
            <person name="Kerfeld C.A."/>
        </authorList>
    </citation>
    <scope>NUCLEOTIDE SEQUENCE [LARGE SCALE GENOMIC DNA]</scope>
    <source>
        <strain evidence="3">ATCC 27899 / PCC 7122</strain>
    </source>
</reference>
<dbReference type="EMBL" id="CP003659">
    <property type="protein sequence ID" value="AFZ58642.1"/>
    <property type="molecule type" value="Genomic_DNA"/>
</dbReference>
<dbReference type="PATRIC" id="fig|272123.3.peg.3526"/>
<dbReference type="InterPro" id="IPR007235">
    <property type="entry name" value="Glyco_trans_28_C"/>
</dbReference>
<dbReference type="GO" id="GO:0016758">
    <property type="term" value="F:hexosyltransferase activity"/>
    <property type="evidence" value="ECO:0007669"/>
    <property type="project" value="InterPro"/>
</dbReference>
<keyword evidence="3" id="KW-1185">Reference proteome</keyword>